<dbReference type="PANTHER" id="PTHR11693:SF22">
    <property type="entry name" value="ATP SYNTHASE SUBUNIT GAMMA, MITOCHONDRIAL"/>
    <property type="match status" value="1"/>
</dbReference>
<dbReference type="Gene3D" id="1.10.287.80">
    <property type="entry name" value="ATP synthase, gamma subunit, helix hairpin domain"/>
    <property type="match status" value="1"/>
</dbReference>
<comment type="subunit">
    <text evidence="10">F-type ATPases have 2 components, CF(1) - the catalytic core - and CF(0) - the membrane proton channel. CF(1) has five subunits: alpha(3), beta(3), gamma(1), delta(1), epsilon(1). CF(0) has three main subunits: a, b and c.</text>
</comment>
<dbReference type="KEGG" id="saf:SULAZ_0459"/>
<accession>C1DTL4</accession>
<evidence type="ECO:0000256" key="4">
    <source>
        <dbReference type="ARBA" id="ARBA00022448"/>
    </source>
</evidence>
<dbReference type="PRINTS" id="PR00126">
    <property type="entry name" value="ATPASEGAMMA"/>
</dbReference>
<dbReference type="Gene3D" id="3.40.1380.10">
    <property type="match status" value="1"/>
</dbReference>
<dbReference type="InterPro" id="IPR000131">
    <property type="entry name" value="ATP_synth_F1_gsu"/>
</dbReference>
<dbReference type="InterPro" id="IPR035968">
    <property type="entry name" value="ATP_synth_F1_ATPase_gsu"/>
</dbReference>
<dbReference type="GO" id="GO:0046933">
    <property type="term" value="F:proton-transporting ATP synthase activity, rotational mechanism"/>
    <property type="evidence" value="ECO:0007669"/>
    <property type="project" value="UniProtKB-UniRule"/>
</dbReference>
<evidence type="ECO:0000256" key="1">
    <source>
        <dbReference type="ARBA" id="ARBA00003456"/>
    </source>
</evidence>
<evidence type="ECO:0000256" key="3">
    <source>
        <dbReference type="ARBA" id="ARBA00007681"/>
    </source>
</evidence>
<dbReference type="STRING" id="204536.SULAZ_0459"/>
<dbReference type="CDD" id="cd12151">
    <property type="entry name" value="F1-ATPase_gamma"/>
    <property type="match status" value="1"/>
</dbReference>
<protein>
    <recommendedName>
        <fullName evidence="10">ATP synthase gamma chain</fullName>
    </recommendedName>
    <alternativeName>
        <fullName evidence="10">ATP synthase F1 sector gamma subunit</fullName>
    </alternativeName>
    <alternativeName>
        <fullName evidence="10">F-ATPase gamma subunit</fullName>
    </alternativeName>
</protein>
<dbReference type="OrthoDB" id="9812769at2"/>
<evidence type="ECO:0000256" key="7">
    <source>
        <dbReference type="ARBA" id="ARBA00023136"/>
    </source>
</evidence>
<gene>
    <name evidence="10 11" type="primary">atpG</name>
    <name evidence="11" type="ordered locus">SULAZ_0459</name>
</gene>
<organism evidence="11 12">
    <name type="scientific">Sulfurihydrogenibium azorense (strain DSM 15241 / OCM 825 / Az-Fu1)</name>
    <dbReference type="NCBI Taxonomy" id="204536"/>
    <lineage>
        <taxon>Bacteria</taxon>
        <taxon>Pseudomonadati</taxon>
        <taxon>Aquificota</taxon>
        <taxon>Aquificia</taxon>
        <taxon>Aquificales</taxon>
        <taxon>Hydrogenothermaceae</taxon>
        <taxon>Sulfurihydrogenibium</taxon>
    </lineage>
</organism>
<dbReference type="NCBIfam" id="TIGR01146">
    <property type="entry name" value="ATPsyn_F1gamma"/>
    <property type="match status" value="1"/>
</dbReference>
<keyword evidence="6 10" id="KW-0406">Ion transport</keyword>
<comment type="similarity">
    <text evidence="3 10">Belongs to the ATPase gamma chain family.</text>
</comment>
<evidence type="ECO:0000313" key="12">
    <source>
        <dbReference type="Proteomes" id="UP000001369"/>
    </source>
</evidence>
<proteinExistence type="inferred from homology"/>
<evidence type="ECO:0000256" key="10">
    <source>
        <dbReference type="HAMAP-Rule" id="MF_00815"/>
    </source>
</evidence>
<dbReference type="EMBL" id="CP001229">
    <property type="protein sequence ID" value="ACN98596.1"/>
    <property type="molecule type" value="Genomic_DNA"/>
</dbReference>
<dbReference type="Pfam" id="PF00231">
    <property type="entry name" value="ATP-synt"/>
    <property type="match status" value="1"/>
</dbReference>
<evidence type="ECO:0000256" key="9">
    <source>
        <dbReference type="ARBA" id="ARBA00023310"/>
    </source>
</evidence>
<keyword evidence="9 10" id="KW-0066">ATP synthesis</keyword>
<dbReference type="GO" id="GO:0042777">
    <property type="term" value="P:proton motive force-driven plasma membrane ATP synthesis"/>
    <property type="evidence" value="ECO:0007669"/>
    <property type="project" value="UniProtKB-UniRule"/>
</dbReference>
<evidence type="ECO:0000256" key="6">
    <source>
        <dbReference type="ARBA" id="ARBA00023065"/>
    </source>
</evidence>
<keyword evidence="8 10" id="KW-0139">CF(1)</keyword>
<keyword evidence="5 10" id="KW-0375">Hydrogen ion transport</keyword>
<dbReference type="GO" id="GO:0005524">
    <property type="term" value="F:ATP binding"/>
    <property type="evidence" value="ECO:0007669"/>
    <property type="project" value="UniProtKB-UniRule"/>
</dbReference>
<dbReference type="HAMAP" id="MF_00815">
    <property type="entry name" value="ATP_synth_gamma_bact"/>
    <property type="match status" value="1"/>
</dbReference>
<keyword evidence="11" id="KW-0378">Hydrolase</keyword>
<evidence type="ECO:0000256" key="8">
    <source>
        <dbReference type="ARBA" id="ARBA00023196"/>
    </source>
</evidence>
<dbReference type="Proteomes" id="UP000001369">
    <property type="component" value="Chromosome"/>
</dbReference>
<dbReference type="HOGENOM" id="CLU_050669_0_1_0"/>
<evidence type="ECO:0000256" key="2">
    <source>
        <dbReference type="ARBA" id="ARBA00004170"/>
    </source>
</evidence>
<comment type="subcellular location">
    <subcellularLocation>
        <location evidence="10">Cell inner membrane</location>
        <topology evidence="10">Peripheral membrane protein</topology>
    </subcellularLocation>
    <subcellularLocation>
        <location evidence="2">Membrane</location>
        <topology evidence="2">Peripheral membrane protein</topology>
    </subcellularLocation>
</comment>
<comment type="function">
    <text evidence="1 10">Produces ATP from ADP in the presence of a proton gradient across the membrane. The gamma chain is believed to be important in regulating ATPase activity and the flow of protons through the CF(0) complex.</text>
</comment>
<keyword evidence="10" id="KW-1003">Cell membrane</keyword>
<dbReference type="GO" id="GO:0016787">
    <property type="term" value="F:hydrolase activity"/>
    <property type="evidence" value="ECO:0007669"/>
    <property type="project" value="UniProtKB-KW"/>
</dbReference>
<reference evidence="11 12" key="1">
    <citation type="journal article" date="2009" name="J. Bacteriol.">
        <title>Complete and draft genome sequences of six members of the Aquificales.</title>
        <authorList>
            <person name="Reysenbach A.L."/>
            <person name="Hamamura N."/>
            <person name="Podar M."/>
            <person name="Griffiths E."/>
            <person name="Ferreira S."/>
            <person name="Hochstein R."/>
            <person name="Heidelberg J."/>
            <person name="Johnson J."/>
            <person name="Mead D."/>
            <person name="Pohorille A."/>
            <person name="Sarmiento M."/>
            <person name="Schweighofer K."/>
            <person name="Seshadri R."/>
            <person name="Voytek M.A."/>
        </authorList>
    </citation>
    <scope>NUCLEOTIDE SEQUENCE [LARGE SCALE GENOMIC DNA]</scope>
    <source>
        <strain evidence="12">Az-Fu1 / DSM 15241 / OCM 825</strain>
    </source>
</reference>
<evidence type="ECO:0000256" key="5">
    <source>
        <dbReference type="ARBA" id="ARBA00022781"/>
    </source>
</evidence>
<dbReference type="eggNOG" id="COG0224">
    <property type="taxonomic scope" value="Bacteria"/>
</dbReference>
<dbReference type="RefSeq" id="WP_012673918.1">
    <property type="nucleotide sequence ID" value="NC_012438.1"/>
</dbReference>
<keyword evidence="4 10" id="KW-0813">Transport</keyword>
<keyword evidence="10" id="KW-0997">Cell inner membrane</keyword>
<evidence type="ECO:0000313" key="11">
    <source>
        <dbReference type="EMBL" id="ACN98596.1"/>
    </source>
</evidence>
<dbReference type="SUPFAM" id="SSF52943">
    <property type="entry name" value="ATP synthase (F1-ATPase), gamma subunit"/>
    <property type="match status" value="1"/>
</dbReference>
<dbReference type="GO" id="GO:0045259">
    <property type="term" value="C:proton-transporting ATP synthase complex"/>
    <property type="evidence" value="ECO:0007669"/>
    <property type="project" value="UniProtKB-KW"/>
</dbReference>
<dbReference type="NCBIfam" id="NF010708">
    <property type="entry name" value="PRK14110.1"/>
    <property type="match status" value="1"/>
</dbReference>
<keyword evidence="7 10" id="KW-0472">Membrane</keyword>
<dbReference type="PANTHER" id="PTHR11693">
    <property type="entry name" value="ATP SYNTHASE GAMMA CHAIN"/>
    <property type="match status" value="1"/>
</dbReference>
<dbReference type="GO" id="GO:0005886">
    <property type="term" value="C:plasma membrane"/>
    <property type="evidence" value="ECO:0007669"/>
    <property type="project" value="UniProtKB-SubCell"/>
</dbReference>
<name>C1DTL4_SULAA</name>
<dbReference type="AlphaFoldDB" id="C1DTL4"/>
<sequence>MAKLSPRDIKRKINGIKNTRRITSAMKMVSAAKLRKAQNLLYATRPYSEKLYELISDLSIYIDRESHPLLAKREVKNVDLIVITADRGLAGAFNSNVLKTAWREIQNLQSQGKTVNLILIGRKGVNFFKNKGLNIVASYEDIYRNQMNLSFTSMLGGIVSSRFIEEKTDAIYLINNELITSSTYETKIRELLPLEPKASSPKKYDEMSIYNIEPSKEEVLDSLLQRYINFQLYRALVESSAAEHSARMIAMDNATKNAGEAIRKWTIIFNKARQEAITTELIDIINAAEAIK</sequence>
<keyword evidence="12" id="KW-1185">Reference proteome</keyword>